<organism evidence="1 2">
    <name type="scientific">Hymenobacter defluvii</name>
    <dbReference type="NCBI Taxonomy" id="2054411"/>
    <lineage>
        <taxon>Bacteria</taxon>
        <taxon>Pseudomonadati</taxon>
        <taxon>Bacteroidota</taxon>
        <taxon>Cytophagia</taxon>
        <taxon>Cytophagales</taxon>
        <taxon>Hymenobacteraceae</taxon>
        <taxon>Hymenobacter</taxon>
    </lineage>
</organism>
<dbReference type="RefSeq" id="WP_185282223.1">
    <property type="nucleotide sequence ID" value="NZ_JAGETX010000005.1"/>
</dbReference>
<accession>A0ABS3TCL8</accession>
<dbReference type="Proteomes" id="UP000670527">
    <property type="component" value="Unassembled WGS sequence"/>
</dbReference>
<proteinExistence type="predicted"/>
<dbReference type="EMBL" id="JAGETX010000005">
    <property type="protein sequence ID" value="MBO3271073.1"/>
    <property type="molecule type" value="Genomic_DNA"/>
</dbReference>
<name>A0ABS3TCL8_9BACT</name>
<evidence type="ECO:0008006" key="3">
    <source>
        <dbReference type="Google" id="ProtNLM"/>
    </source>
</evidence>
<sequence length="100" mass="11381">MEQAWISLTWFPKMAGQPLQQVALVMPPRSLYNQMVVESILWMGQALIHFDIQFFSEVEDALEWITGDSPLPSVLQQEWHCSSALPSAAPDKHYVSVTYS</sequence>
<gene>
    <name evidence="1" type="ORF">J4D97_10480</name>
</gene>
<reference evidence="1 2" key="1">
    <citation type="submission" date="2021-03" db="EMBL/GenBank/DDBJ databases">
        <authorList>
            <person name="Kim M.K."/>
        </authorList>
    </citation>
    <scope>NUCLEOTIDE SEQUENCE [LARGE SCALE GENOMIC DNA]</scope>
    <source>
        <strain evidence="1 2">BT507</strain>
    </source>
</reference>
<protein>
    <recommendedName>
        <fullName evidence="3">STAS/SEC14 domain-containing protein</fullName>
    </recommendedName>
</protein>
<keyword evidence="2" id="KW-1185">Reference proteome</keyword>
<comment type="caution">
    <text evidence="1">The sequence shown here is derived from an EMBL/GenBank/DDBJ whole genome shotgun (WGS) entry which is preliminary data.</text>
</comment>
<evidence type="ECO:0000313" key="2">
    <source>
        <dbReference type="Proteomes" id="UP000670527"/>
    </source>
</evidence>
<evidence type="ECO:0000313" key="1">
    <source>
        <dbReference type="EMBL" id="MBO3271073.1"/>
    </source>
</evidence>